<dbReference type="EMBL" id="WBVS01000002">
    <property type="protein sequence ID" value="KAB7788774.1"/>
    <property type="molecule type" value="Genomic_DNA"/>
</dbReference>
<comment type="similarity">
    <text evidence="4">Belongs to the cyclic nucleotide phosphodiesterase class-III family.</text>
</comment>
<evidence type="ECO:0000313" key="7">
    <source>
        <dbReference type="Proteomes" id="UP000468413"/>
    </source>
</evidence>
<dbReference type="Proteomes" id="UP000468413">
    <property type="component" value="Unassembled WGS sequence"/>
</dbReference>
<dbReference type="GO" id="GO:0016787">
    <property type="term" value="F:hydrolase activity"/>
    <property type="evidence" value="ECO:0007669"/>
    <property type="project" value="UniProtKB-KW"/>
</dbReference>
<dbReference type="PANTHER" id="PTHR42988:SF2">
    <property type="entry name" value="CYCLIC NUCLEOTIDE PHOSPHODIESTERASE CBUA0032-RELATED"/>
    <property type="match status" value="1"/>
</dbReference>
<accession>A0A6I1GAT6</accession>
<evidence type="ECO:0000313" key="6">
    <source>
        <dbReference type="EMBL" id="KAB7788774.1"/>
    </source>
</evidence>
<evidence type="ECO:0000256" key="3">
    <source>
        <dbReference type="ARBA" id="ARBA00023004"/>
    </source>
</evidence>
<feature type="domain" description="Calcineurin-like phosphoesterase" evidence="5">
    <location>
        <begin position="23"/>
        <end position="256"/>
    </location>
</feature>
<dbReference type="InterPro" id="IPR029052">
    <property type="entry name" value="Metallo-depent_PP-like"/>
</dbReference>
<protein>
    <submittedName>
        <fullName evidence="6">Ser/Thr phosphatase family protein</fullName>
    </submittedName>
</protein>
<dbReference type="SUPFAM" id="SSF56300">
    <property type="entry name" value="Metallo-dependent phosphatases"/>
    <property type="match status" value="1"/>
</dbReference>
<name>A0A6I1GAT6_9BIFI</name>
<keyword evidence="2" id="KW-0378">Hydrolase</keyword>
<keyword evidence="1" id="KW-0479">Metal-binding</keyword>
<dbReference type="Gene3D" id="3.60.21.10">
    <property type="match status" value="1"/>
</dbReference>
<reference evidence="6 7" key="1">
    <citation type="submission" date="2019-09" db="EMBL/GenBank/DDBJ databases">
        <title>Characterization of the phylogenetic diversity of two novel species belonging to the genus Bifidobacterium: Bifidobacterium cebidarum sp. nov. and Bifidobacterium leontopitheci sp. nov.</title>
        <authorList>
            <person name="Lugli G.A."/>
            <person name="Duranti S."/>
            <person name="Milani C."/>
            <person name="Turroni F."/>
            <person name="Ventura M."/>
        </authorList>
    </citation>
    <scope>NUCLEOTIDE SEQUENCE [LARGE SCALE GENOMIC DNA]</scope>
    <source>
        <strain evidence="6 7">LMG 31469</strain>
    </source>
</reference>
<dbReference type="AlphaFoldDB" id="A0A6I1GAT6"/>
<sequence>MSELQQHVAADQQERYDRDDALIIHLSDTHISAAGTNPARPNPQYDARAAFDADCARIAASGLRPNLIAVSGDICDAEVGERAREAYRYVRNHTQALANQLGCPAVYAMGNHDDRAAFREVLLPAVAAQAEGDSRVRFALRSDSPHDPVDYVLAVPGTDGNIVRVIVLDTSIPDITDDQGTVLDEQLAWLDGLLSETAGGAAVDDSTVSTVLVMHHPPVAPWQDRARLWHMHPEDAARLAPVVRGRVRAILCGHVHLSSFATFAGVPVSIAGAHSRNQDPLHARDLTYSWAANYSCNLVLLRGIVADADQVLITPALIAPDSSAD</sequence>
<proteinExistence type="inferred from homology"/>
<evidence type="ECO:0000256" key="2">
    <source>
        <dbReference type="ARBA" id="ARBA00022801"/>
    </source>
</evidence>
<evidence type="ECO:0000256" key="4">
    <source>
        <dbReference type="ARBA" id="ARBA00025742"/>
    </source>
</evidence>
<dbReference type="GO" id="GO:0046872">
    <property type="term" value="F:metal ion binding"/>
    <property type="evidence" value="ECO:0007669"/>
    <property type="project" value="UniProtKB-KW"/>
</dbReference>
<gene>
    <name evidence="6" type="ORF">F7D08_0508</name>
</gene>
<dbReference type="InterPro" id="IPR050884">
    <property type="entry name" value="CNP_phosphodiesterase-III"/>
</dbReference>
<evidence type="ECO:0000259" key="5">
    <source>
        <dbReference type="Pfam" id="PF00149"/>
    </source>
</evidence>
<evidence type="ECO:0000256" key="1">
    <source>
        <dbReference type="ARBA" id="ARBA00022723"/>
    </source>
</evidence>
<keyword evidence="7" id="KW-1185">Reference proteome</keyword>
<dbReference type="InterPro" id="IPR004843">
    <property type="entry name" value="Calcineurin-like_PHP"/>
</dbReference>
<dbReference type="Pfam" id="PF00149">
    <property type="entry name" value="Metallophos"/>
    <property type="match status" value="1"/>
</dbReference>
<dbReference type="RefSeq" id="WP_152209155.1">
    <property type="nucleotide sequence ID" value="NZ_WBVS01000002.1"/>
</dbReference>
<dbReference type="PANTHER" id="PTHR42988">
    <property type="entry name" value="PHOSPHOHYDROLASE"/>
    <property type="match status" value="1"/>
</dbReference>
<comment type="caution">
    <text evidence="6">The sequence shown here is derived from an EMBL/GenBank/DDBJ whole genome shotgun (WGS) entry which is preliminary data.</text>
</comment>
<organism evidence="6 7">
    <name type="scientific">Bifidobacterium cebidarum</name>
    <dbReference type="NCBI Taxonomy" id="2650773"/>
    <lineage>
        <taxon>Bacteria</taxon>
        <taxon>Bacillati</taxon>
        <taxon>Actinomycetota</taxon>
        <taxon>Actinomycetes</taxon>
        <taxon>Bifidobacteriales</taxon>
        <taxon>Bifidobacteriaceae</taxon>
        <taxon>Bifidobacterium</taxon>
    </lineage>
</organism>
<keyword evidence="3" id="KW-0408">Iron</keyword>